<dbReference type="PANTHER" id="PTHR13041:SF3">
    <property type="entry name" value="PROTEIN JTB"/>
    <property type="match status" value="1"/>
</dbReference>
<dbReference type="GO" id="GO:0005819">
    <property type="term" value="C:spindle"/>
    <property type="evidence" value="ECO:0007669"/>
    <property type="project" value="TreeGrafter"/>
</dbReference>
<dbReference type="Pfam" id="PF05439">
    <property type="entry name" value="JTB"/>
    <property type="match status" value="1"/>
</dbReference>
<comment type="caution">
    <text evidence="3">The sequence shown here is derived from an EMBL/GenBank/DDBJ whole genome shotgun (WGS) entry which is preliminary data.</text>
</comment>
<reference evidence="3" key="1">
    <citation type="submission" date="2022-01" db="EMBL/GenBank/DDBJ databases">
        <title>Genome Sequence Resource for Two Populations of Ditylenchus destructor, the Migratory Endoparasitic Phytonematode.</title>
        <authorList>
            <person name="Zhang H."/>
            <person name="Lin R."/>
            <person name="Xie B."/>
        </authorList>
    </citation>
    <scope>NUCLEOTIDE SEQUENCE</scope>
    <source>
        <strain evidence="3">BazhouSP</strain>
    </source>
</reference>
<feature type="compositionally biased region" description="Polar residues" evidence="1">
    <location>
        <begin position="66"/>
        <end position="86"/>
    </location>
</feature>
<feature type="compositionally biased region" description="Basic and acidic residues" evidence="1">
    <location>
        <begin position="53"/>
        <end position="63"/>
    </location>
</feature>
<evidence type="ECO:0000313" key="3">
    <source>
        <dbReference type="EMBL" id="KAI1716440.1"/>
    </source>
</evidence>
<protein>
    <submittedName>
        <fullName evidence="3">Jumping translocation breakpoint protein (JTB) domain-containing protein</fullName>
    </submittedName>
</protein>
<dbReference type="GO" id="GO:0016020">
    <property type="term" value="C:membrane"/>
    <property type="evidence" value="ECO:0007669"/>
    <property type="project" value="InterPro"/>
</dbReference>
<proteinExistence type="predicted"/>
<keyword evidence="2" id="KW-1133">Transmembrane helix</keyword>
<dbReference type="GO" id="GO:0000281">
    <property type="term" value="P:mitotic cytokinesis"/>
    <property type="evidence" value="ECO:0007669"/>
    <property type="project" value="TreeGrafter"/>
</dbReference>
<dbReference type="PANTHER" id="PTHR13041">
    <property type="entry name" value="JTB PROTEIN-RELATED"/>
    <property type="match status" value="1"/>
</dbReference>
<keyword evidence="4" id="KW-1185">Reference proteome</keyword>
<evidence type="ECO:0000256" key="1">
    <source>
        <dbReference type="SAM" id="MobiDB-lite"/>
    </source>
</evidence>
<evidence type="ECO:0000256" key="2">
    <source>
        <dbReference type="SAM" id="Phobius"/>
    </source>
</evidence>
<dbReference type="Proteomes" id="UP001201812">
    <property type="component" value="Unassembled WGS sequence"/>
</dbReference>
<keyword evidence="2" id="KW-0812">Transmembrane</keyword>
<gene>
    <name evidence="3" type="ORF">DdX_07493</name>
</gene>
<dbReference type="InterPro" id="IPR008657">
    <property type="entry name" value="JTB"/>
</dbReference>
<organism evidence="3 4">
    <name type="scientific">Ditylenchus destructor</name>
    <dbReference type="NCBI Taxonomy" id="166010"/>
    <lineage>
        <taxon>Eukaryota</taxon>
        <taxon>Metazoa</taxon>
        <taxon>Ecdysozoa</taxon>
        <taxon>Nematoda</taxon>
        <taxon>Chromadorea</taxon>
        <taxon>Rhabditida</taxon>
        <taxon>Tylenchina</taxon>
        <taxon>Tylenchomorpha</taxon>
        <taxon>Sphaerularioidea</taxon>
        <taxon>Anguinidae</taxon>
        <taxon>Anguininae</taxon>
        <taxon>Ditylenchus</taxon>
    </lineage>
</organism>
<feature type="region of interest" description="Disordered" evidence="1">
    <location>
        <begin position="53"/>
        <end position="86"/>
    </location>
</feature>
<evidence type="ECO:0000313" key="4">
    <source>
        <dbReference type="Proteomes" id="UP001201812"/>
    </source>
</evidence>
<keyword evidence="2" id="KW-0472">Membrane</keyword>
<feature type="transmembrane region" description="Helical" evidence="2">
    <location>
        <begin position="144"/>
        <end position="162"/>
    </location>
</feature>
<dbReference type="AlphaFoldDB" id="A0AAD4N9N7"/>
<dbReference type="GO" id="GO:0030496">
    <property type="term" value="C:midbody"/>
    <property type="evidence" value="ECO:0007669"/>
    <property type="project" value="TreeGrafter"/>
</dbReference>
<accession>A0AAD4N9N7</accession>
<dbReference type="GO" id="GO:0005813">
    <property type="term" value="C:centrosome"/>
    <property type="evidence" value="ECO:0007669"/>
    <property type="project" value="TreeGrafter"/>
</dbReference>
<dbReference type="EMBL" id="JAKKPZ010000010">
    <property type="protein sequence ID" value="KAI1716440.1"/>
    <property type="molecule type" value="Genomic_DNA"/>
</dbReference>
<dbReference type="Gene3D" id="3.30.720.220">
    <property type="match status" value="1"/>
</dbReference>
<name>A0AAD4N9N7_9BILA</name>
<dbReference type="GO" id="GO:0005737">
    <property type="term" value="C:cytoplasm"/>
    <property type="evidence" value="ECO:0007669"/>
    <property type="project" value="TreeGrafter"/>
</dbReference>
<sequence length="182" mass="20328">MIESCSKKRMLTLIAALLICSLVILLFEEYVEDNEFETARIFRNSPFGLPSKEKLGEKSEKDGGAVTSSTSNHTVTPTKQPSICGSGEQPTLTKACQPCSQFEISAVGSGHCVETGYFDELYCEKSNKTFHQPCFAKSRVKTKFYSFGLGMFISSIGFGLFVKWRKEMIDQRVYTRIQNSIG</sequence>